<evidence type="ECO:0000313" key="3">
    <source>
        <dbReference type="Proteomes" id="UP000026900"/>
    </source>
</evidence>
<evidence type="ECO:0000256" key="1">
    <source>
        <dbReference type="SAM" id="Phobius"/>
    </source>
</evidence>
<organism evidence="2 3">
    <name type="scientific">Bacillus phage Hakuna</name>
    <dbReference type="NCBI Taxonomy" id="1486659"/>
    <lineage>
        <taxon>Viruses</taxon>
        <taxon>Duplodnaviria</taxon>
        <taxon>Heunggongvirae</taxon>
        <taxon>Uroviricota</taxon>
        <taxon>Caudoviricetes</taxon>
        <taxon>Herelleviridae</taxon>
        <taxon>Bastillevirinae</taxon>
        <taxon>Wphvirus</taxon>
        <taxon>Wphvirus hakuna</taxon>
    </lineage>
</organism>
<dbReference type="GeneID" id="19526005"/>
<keyword evidence="1" id="KW-0812">Transmembrane</keyword>
<keyword evidence="1" id="KW-0472">Membrane</keyword>
<feature type="transmembrane region" description="Helical" evidence="1">
    <location>
        <begin position="44"/>
        <end position="68"/>
    </location>
</feature>
<dbReference type="Proteomes" id="UP000026900">
    <property type="component" value="Segment"/>
</dbReference>
<evidence type="ECO:0000313" key="2">
    <source>
        <dbReference type="EMBL" id="AHZ10023.1"/>
    </source>
</evidence>
<name>A0A024B1Z5_9CAUD</name>
<sequence>MGVVLLILGIGLLVLWYIVNDEINKAQKVKDQIGYNPSTFDEMMNFIFAMVTIILTILYGVCTVCYFMGVI</sequence>
<accession>A0A024B1Z5</accession>
<proteinExistence type="predicted"/>
<dbReference type="EMBL" id="KJ489399">
    <property type="protein sequence ID" value="AHZ10023.1"/>
    <property type="molecule type" value="Genomic_DNA"/>
</dbReference>
<dbReference type="RefSeq" id="YP_009036454.1">
    <property type="nucleotide sequence ID" value="NC_024213.1"/>
</dbReference>
<protein>
    <submittedName>
        <fullName evidence="2">Uncharacterized protein</fullName>
    </submittedName>
</protein>
<keyword evidence="3" id="KW-1185">Reference proteome</keyword>
<dbReference type="KEGG" id="vg:19526005"/>
<reference evidence="3" key="1">
    <citation type="submission" date="2014-09" db="EMBL/GenBank/DDBJ databases">
        <authorList>
            <person name="Sauder A.B."/>
            <person name="McKenzie Q.R."/>
            <person name="Temple L.M."/>
            <person name="Alexis B.K."/>
            <person name="Al-Atrache Z."/>
            <person name="Lewis L.O."/>
            <person name="Loesser-Casey K.E."/>
            <person name="Mitchell K.J."/>
        </authorList>
    </citation>
    <scope>NUCLEOTIDE SEQUENCE [LARGE SCALE GENOMIC DNA]</scope>
</reference>
<keyword evidence="1" id="KW-1133">Transmembrane helix</keyword>